<organism evidence="3 4">
    <name type="scientific">Papaver nudicaule</name>
    <name type="common">Iceland poppy</name>
    <dbReference type="NCBI Taxonomy" id="74823"/>
    <lineage>
        <taxon>Eukaryota</taxon>
        <taxon>Viridiplantae</taxon>
        <taxon>Streptophyta</taxon>
        <taxon>Embryophyta</taxon>
        <taxon>Tracheophyta</taxon>
        <taxon>Spermatophyta</taxon>
        <taxon>Magnoliopsida</taxon>
        <taxon>Ranunculales</taxon>
        <taxon>Papaveraceae</taxon>
        <taxon>Papaveroideae</taxon>
        <taxon>Papaver</taxon>
    </lineage>
</organism>
<dbReference type="PANTHER" id="PTHR48222:SF4">
    <property type="entry name" value="PROTEINASE INHIBITOR, PROPEPTIDE"/>
    <property type="match status" value="1"/>
</dbReference>
<dbReference type="Proteomes" id="UP001177140">
    <property type="component" value="Unassembled WGS sequence"/>
</dbReference>
<dbReference type="PANTHER" id="PTHR48222">
    <property type="entry name" value="PROTEINASE INHIBITOR, PROPEPTIDE"/>
    <property type="match status" value="1"/>
</dbReference>
<keyword evidence="4" id="KW-1185">Reference proteome</keyword>
<proteinExistence type="predicted"/>
<feature type="chain" id="PRO_5041320478" description="Inhibitor I9 domain-containing protein" evidence="1">
    <location>
        <begin position="22"/>
        <end position="93"/>
    </location>
</feature>
<gene>
    <name evidence="3" type="ORF">MKW94_008621</name>
</gene>
<comment type="caution">
    <text evidence="3">The sequence shown here is derived from an EMBL/GenBank/DDBJ whole genome shotgun (WGS) entry which is preliminary data.</text>
</comment>
<feature type="signal peptide" evidence="1">
    <location>
        <begin position="1"/>
        <end position="21"/>
    </location>
</feature>
<evidence type="ECO:0000313" key="3">
    <source>
        <dbReference type="EMBL" id="MCL7022902.1"/>
    </source>
</evidence>
<name>A0AA41RQU6_PAPNU</name>
<evidence type="ECO:0000313" key="4">
    <source>
        <dbReference type="Proteomes" id="UP001177140"/>
    </source>
</evidence>
<dbReference type="AlphaFoldDB" id="A0AA41RQU6"/>
<dbReference type="Pfam" id="PF05922">
    <property type="entry name" value="Inhibitor_I9"/>
    <property type="match status" value="1"/>
</dbReference>
<accession>A0AA41RQU6</accession>
<dbReference type="EMBL" id="JAJJMA010016344">
    <property type="protein sequence ID" value="MCL7022902.1"/>
    <property type="molecule type" value="Genomic_DNA"/>
</dbReference>
<feature type="domain" description="Inhibitor I9" evidence="2">
    <location>
        <begin position="31"/>
        <end position="92"/>
    </location>
</feature>
<evidence type="ECO:0000259" key="2">
    <source>
        <dbReference type="Pfam" id="PF05922"/>
    </source>
</evidence>
<dbReference type="InterPro" id="IPR037045">
    <property type="entry name" value="S8pro/Inhibitor_I9_sf"/>
</dbReference>
<evidence type="ECO:0000256" key="1">
    <source>
        <dbReference type="SAM" id="SignalP"/>
    </source>
</evidence>
<dbReference type="Gene3D" id="3.30.70.80">
    <property type="entry name" value="Peptidase S8 propeptide/proteinase inhibitor I9"/>
    <property type="match status" value="1"/>
</dbReference>
<sequence>MNRLTSIAAVITFFLFRYALLNEAISTTKHYIVYMGDHSYSNSDSVISSNHEMLASVTGSIRKAEDAAIHHYSKSFRGFSAILTPEQAQKLSG</sequence>
<protein>
    <recommendedName>
        <fullName evidence="2">Inhibitor I9 domain-containing protein</fullName>
    </recommendedName>
</protein>
<dbReference type="InterPro" id="IPR010259">
    <property type="entry name" value="S8pro/Inhibitor_I9"/>
</dbReference>
<reference evidence="3" key="1">
    <citation type="submission" date="2022-03" db="EMBL/GenBank/DDBJ databases">
        <title>A functionally conserved STORR gene fusion in Papaver species that diverged 16.8 million years ago.</title>
        <authorList>
            <person name="Catania T."/>
        </authorList>
    </citation>
    <scope>NUCLEOTIDE SEQUENCE</scope>
    <source>
        <strain evidence="3">S-191538</strain>
    </source>
</reference>
<keyword evidence="1" id="KW-0732">Signal</keyword>